<protein>
    <submittedName>
        <fullName evidence="2">ATP-binding region</fullName>
    </submittedName>
</protein>
<dbReference type="Pfam" id="PF01902">
    <property type="entry name" value="Diphthami_syn_2"/>
    <property type="match status" value="1"/>
</dbReference>
<dbReference type="Gene3D" id="3.90.1490.10">
    <property type="entry name" value="putative n-type atp pyrophosphatase, domain 2"/>
    <property type="match status" value="1"/>
</dbReference>
<keyword evidence="2" id="KW-0067">ATP-binding</keyword>
<keyword evidence="2" id="KW-0547">Nucleotide-binding</keyword>
<dbReference type="OrthoDB" id="3572539at2"/>
<dbReference type="GO" id="GO:0005524">
    <property type="term" value="F:ATP binding"/>
    <property type="evidence" value="ECO:0007669"/>
    <property type="project" value="UniProtKB-KW"/>
</dbReference>
<feature type="domain" description="Diphthamide synthase" evidence="1">
    <location>
        <begin position="6"/>
        <end position="219"/>
    </location>
</feature>
<dbReference type="KEGG" id="tpol:Mal48_24800"/>
<sequence>MSIPVVLSWSGGKDCAIALDRLLSDDRYDVVSLLTTFTRGYDRVSMHGVRRELILEQAAAIGLPLSESWIEKGACNSDYEAAMSASLEQFKLKGVETIAFGDLYVEEIRAYRDQLVQRVGMKSLYPIWGEETTALAERFVTGGFNAVTCCVDTKQIPESFCGREFDSTFLETLPETADRCGENGEFHSFIYNSPQMSSPIEVSVGETQRDGQFVFSDLTLAAASIHYQQDAVT</sequence>
<dbReference type="AlphaFoldDB" id="A0A517QNR8"/>
<organism evidence="2 3">
    <name type="scientific">Thalassoglobus polymorphus</name>
    <dbReference type="NCBI Taxonomy" id="2527994"/>
    <lineage>
        <taxon>Bacteria</taxon>
        <taxon>Pseudomonadati</taxon>
        <taxon>Planctomycetota</taxon>
        <taxon>Planctomycetia</taxon>
        <taxon>Planctomycetales</taxon>
        <taxon>Planctomycetaceae</taxon>
        <taxon>Thalassoglobus</taxon>
    </lineage>
</organism>
<dbReference type="EMBL" id="CP036267">
    <property type="protein sequence ID" value="QDT33227.1"/>
    <property type="molecule type" value="Genomic_DNA"/>
</dbReference>
<accession>A0A517QNR8</accession>
<name>A0A517QNR8_9PLAN</name>
<reference evidence="2 3" key="1">
    <citation type="submission" date="2019-02" db="EMBL/GenBank/DDBJ databases">
        <title>Deep-cultivation of Planctomycetes and their phenomic and genomic characterization uncovers novel biology.</title>
        <authorList>
            <person name="Wiegand S."/>
            <person name="Jogler M."/>
            <person name="Boedeker C."/>
            <person name="Pinto D."/>
            <person name="Vollmers J."/>
            <person name="Rivas-Marin E."/>
            <person name="Kohn T."/>
            <person name="Peeters S.H."/>
            <person name="Heuer A."/>
            <person name="Rast P."/>
            <person name="Oberbeckmann S."/>
            <person name="Bunk B."/>
            <person name="Jeske O."/>
            <person name="Meyerdierks A."/>
            <person name="Storesund J.E."/>
            <person name="Kallscheuer N."/>
            <person name="Luecker S."/>
            <person name="Lage O.M."/>
            <person name="Pohl T."/>
            <person name="Merkel B.J."/>
            <person name="Hornburger P."/>
            <person name="Mueller R.-W."/>
            <person name="Bruemmer F."/>
            <person name="Labrenz M."/>
            <person name="Spormann A.M."/>
            <person name="Op den Camp H."/>
            <person name="Overmann J."/>
            <person name="Amann R."/>
            <person name="Jetten M.S.M."/>
            <person name="Mascher T."/>
            <person name="Medema M.H."/>
            <person name="Devos D.P."/>
            <person name="Kaster A.-K."/>
            <person name="Ovreas L."/>
            <person name="Rohde M."/>
            <person name="Galperin M.Y."/>
            <person name="Jogler C."/>
        </authorList>
    </citation>
    <scope>NUCLEOTIDE SEQUENCE [LARGE SCALE GENOMIC DNA]</scope>
    <source>
        <strain evidence="2 3">Mal48</strain>
    </source>
</reference>
<keyword evidence="3" id="KW-1185">Reference proteome</keyword>
<dbReference type="RefSeq" id="WP_145199212.1">
    <property type="nucleotide sequence ID" value="NZ_CP036267.1"/>
</dbReference>
<dbReference type="InterPro" id="IPR002761">
    <property type="entry name" value="Diphthami_syn_dom"/>
</dbReference>
<dbReference type="Proteomes" id="UP000315724">
    <property type="component" value="Chromosome"/>
</dbReference>
<evidence type="ECO:0000313" key="2">
    <source>
        <dbReference type="EMBL" id="QDT33227.1"/>
    </source>
</evidence>
<dbReference type="Gene3D" id="3.40.50.620">
    <property type="entry name" value="HUPs"/>
    <property type="match status" value="1"/>
</dbReference>
<dbReference type="InterPro" id="IPR014729">
    <property type="entry name" value="Rossmann-like_a/b/a_fold"/>
</dbReference>
<gene>
    <name evidence="2" type="ORF">Mal48_24800</name>
</gene>
<proteinExistence type="predicted"/>
<dbReference type="SUPFAM" id="SSF52402">
    <property type="entry name" value="Adenine nucleotide alpha hydrolases-like"/>
    <property type="match status" value="1"/>
</dbReference>
<evidence type="ECO:0000259" key="1">
    <source>
        <dbReference type="Pfam" id="PF01902"/>
    </source>
</evidence>
<evidence type="ECO:0000313" key="3">
    <source>
        <dbReference type="Proteomes" id="UP000315724"/>
    </source>
</evidence>